<keyword evidence="1" id="KW-0812">Transmembrane</keyword>
<dbReference type="Pfam" id="PF13346">
    <property type="entry name" value="ABC2_membrane_5"/>
    <property type="match status" value="1"/>
</dbReference>
<gene>
    <name evidence="2" type="ORF">OB236_21505</name>
</gene>
<dbReference type="EMBL" id="JAOQIO010000084">
    <property type="protein sequence ID" value="MCU6794691.1"/>
    <property type="molecule type" value="Genomic_DNA"/>
</dbReference>
<proteinExistence type="predicted"/>
<feature type="transmembrane region" description="Helical" evidence="1">
    <location>
        <begin position="12"/>
        <end position="32"/>
    </location>
</feature>
<sequence length="216" mass="24528">MTDLRNRRNTLLATLATTVLLNAALSILIFYLHLPQEGLGLITMLDVIIFAGLLLMTFLHCFSTWQEEWKQQAITHLLSLPVPRTYMLMSKYIVILLEALLITVVMIVGMWVQLGMSNGQLFRVEPLLLFDWSKVLLIVKWLFSATGLIFLCFTSIFLGKCSRSHSMLITFLSFTAGLLVWIVAFANFPSFLTLLIFCLAYFSASCYLLDKKVGIE</sequence>
<name>A0ABT2UKQ1_9BACL</name>
<accession>A0ABT2UKQ1</accession>
<keyword evidence="1" id="KW-0472">Membrane</keyword>
<evidence type="ECO:0000313" key="3">
    <source>
        <dbReference type="Proteomes" id="UP001652445"/>
    </source>
</evidence>
<feature type="transmembrane region" description="Helical" evidence="1">
    <location>
        <begin position="38"/>
        <end position="62"/>
    </location>
</feature>
<feature type="transmembrane region" description="Helical" evidence="1">
    <location>
        <begin position="191"/>
        <end position="209"/>
    </location>
</feature>
<feature type="transmembrane region" description="Helical" evidence="1">
    <location>
        <begin position="166"/>
        <end position="185"/>
    </location>
</feature>
<evidence type="ECO:0000313" key="2">
    <source>
        <dbReference type="EMBL" id="MCU6794691.1"/>
    </source>
</evidence>
<dbReference type="InterPro" id="IPR025699">
    <property type="entry name" value="ABC2_memb-like"/>
</dbReference>
<keyword evidence="3" id="KW-1185">Reference proteome</keyword>
<comment type="caution">
    <text evidence="2">The sequence shown here is derived from an EMBL/GenBank/DDBJ whole genome shotgun (WGS) entry which is preliminary data.</text>
</comment>
<feature type="transmembrane region" description="Helical" evidence="1">
    <location>
        <begin position="92"/>
        <end position="112"/>
    </location>
</feature>
<organism evidence="2 3">
    <name type="scientific">Paenibacillus baimaensis</name>
    <dbReference type="NCBI Taxonomy" id="2982185"/>
    <lineage>
        <taxon>Bacteria</taxon>
        <taxon>Bacillati</taxon>
        <taxon>Bacillota</taxon>
        <taxon>Bacilli</taxon>
        <taxon>Bacillales</taxon>
        <taxon>Paenibacillaceae</taxon>
        <taxon>Paenibacillus</taxon>
    </lineage>
</organism>
<keyword evidence="1" id="KW-1133">Transmembrane helix</keyword>
<dbReference type="Proteomes" id="UP001652445">
    <property type="component" value="Unassembled WGS sequence"/>
</dbReference>
<protein>
    <submittedName>
        <fullName evidence="2">ABC-2 transporter permease</fullName>
    </submittedName>
</protein>
<feature type="transmembrane region" description="Helical" evidence="1">
    <location>
        <begin position="132"/>
        <end position="159"/>
    </location>
</feature>
<evidence type="ECO:0000256" key="1">
    <source>
        <dbReference type="SAM" id="Phobius"/>
    </source>
</evidence>
<reference evidence="2 3" key="1">
    <citation type="submission" date="2022-09" db="EMBL/GenBank/DDBJ databases">
        <authorList>
            <person name="Han X.L."/>
            <person name="Wang Q."/>
            <person name="Lu T."/>
        </authorList>
    </citation>
    <scope>NUCLEOTIDE SEQUENCE [LARGE SCALE GENOMIC DNA]</scope>
    <source>
        <strain evidence="2 3">WQ 127069</strain>
    </source>
</reference>